<dbReference type="GO" id="GO:0008198">
    <property type="term" value="F:ferrous iron binding"/>
    <property type="evidence" value="ECO:0007669"/>
    <property type="project" value="TreeGrafter"/>
</dbReference>
<evidence type="ECO:0000256" key="5">
    <source>
        <dbReference type="ARBA" id="ARBA00012927"/>
    </source>
</evidence>
<evidence type="ECO:0000256" key="3">
    <source>
        <dbReference type="ARBA" id="ARBA00004892"/>
    </source>
</evidence>
<evidence type="ECO:0000256" key="9">
    <source>
        <dbReference type="HAMAP-Rule" id="MF_00106"/>
    </source>
</evidence>
<dbReference type="PANTHER" id="PTHR30387:SF2">
    <property type="entry name" value="MANNONATE DEHYDRATASE"/>
    <property type="match status" value="1"/>
</dbReference>
<dbReference type="EMBL" id="JAIRBC010000006">
    <property type="protein sequence ID" value="MCG2460251.1"/>
    <property type="molecule type" value="Genomic_DNA"/>
</dbReference>
<proteinExistence type="inferred from homology"/>
<keyword evidence="8 9" id="KW-0456">Lyase</keyword>
<dbReference type="Pfam" id="PF03786">
    <property type="entry name" value="UxuA"/>
    <property type="match status" value="1"/>
</dbReference>
<dbReference type="HAMAP" id="MF_00106">
    <property type="entry name" value="UxuA"/>
    <property type="match status" value="1"/>
</dbReference>
<comment type="caution">
    <text evidence="10">The sequence shown here is derived from an EMBL/GenBank/DDBJ whole genome shotgun (WGS) entry which is preliminary data.</text>
</comment>
<sequence>MDINLENTWRWYGPKDPVSLMDVKQAGATGIVTALHHIPNGQVWPMEEIEMRKKTIEVVGLTWSVVESVPIHEAIKTQKGDFEKYIKNYRQTLSNLGACGIDTVCYNFMPVLDWTRTNLDYEMADGSTALRFEAVAFAAFELFLLKRPGADPSYTEKQKQDAKLYFDAMSEDDKRSLTNNIIAGLPGAEEGYSLDEFNTILATYDNIGRKELKKSLFYFLEQVIPSAEKAGIRMCIHPDDPPYPILGLPRVVSTEDDIAELYQAVESPNNGLTFCTGSFGVRPDNDLPGMVERLGERIHFVHLRSTQRDVEGNFHEANHLEGDVDMYGVMKALVAEQKKRISAGREDIRMPMRPDHGHKMLDDLRKHSNPGYSAIGRLRGLAELRGLEMGIRKSLIKE</sequence>
<dbReference type="Gene3D" id="3.20.20.150">
    <property type="entry name" value="Divalent-metal-dependent TIM barrel enzymes"/>
    <property type="match status" value="2"/>
</dbReference>
<dbReference type="InterPro" id="IPR004628">
    <property type="entry name" value="Man_deHydtase"/>
</dbReference>
<dbReference type="NCBIfam" id="NF003027">
    <property type="entry name" value="PRK03906.1"/>
    <property type="match status" value="1"/>
</dbReference>
<keyword evidence="7 9" id="KW-0464">Manganese</keyword>
<reference evidence="10" key="1">
    <citation type="submission" date="2023-02" db="EMBL/GenBank/DDBJ databases">
        <title>Genome of Flavobacteriaceae gen. nov. sp. strain F89.</title>
        <authorList>
            <person name="Wang Y."/>
        </authorList>
    </citation>
    <scope>NUCLEOTIDE SEQUENCE</scope>
    <source>
        <strain evidence="10">F89</strain>
    </source>
</reference>
<comment type="cofactor">
    <cofactor evidence="9">
        <name>Fe(2+)</name>
        <dbReference type="ChEBI" id="CHEBI:29033"/>
    </cofactor>
    <cofactor evidence="9">
        <name>Mn(2+)</name>
        <dbReference type="ChEBI" id="CHEBI:29035"/>
    </cofactor>
</comment>
<protein>
    <recommendedName>
        <fullName evidence="5 9">Mannonate dehydratase</fullName>
        <ecNumber evidence="5 9">4.2.1.8</ecNumber>
    </recommendedName>
    <alternativeName>
        <fullName evidence="9">D-mannonate hydro-lyase</fullName>
    </alternativeName>
</protein>
<dbReference type="SUPFAM" id="SSF51658">
    <property type="entry name" value="Xylose isomerase-like"/>
    <property type="match status" value="1"/>
</dbReference>
<keyword evidence="11" id="KW-1185">Reference proteome</keyword>
<dbReference type="InterPro" id="IPR036237">
    <property type="entry name" value="Xyl_isomerase-like_sf"/>
</dbReference>
<dbReference type="GO" id="GO:0030145">
    <property type="term" value="F:manganese ion binding"/>
    <property type="evidence" value="ECO:0007669"/>
    <property type="project" value="TreeGrafter"/>
</dbReference>
<comment type="similarity">
    <text evidence="4 9">Belongs to the mannonate dehydratase family.</text>
</comment>
<evidence type="ECO:0000256" key="4">
    <source>
        <dbReference type="ARBA" id="ARBA00007389"/>
    </source>
</evidence>
<evidence type="ECO:0000256" key="1">
    <source>
        <dbReference type="ARBA" id="ARBA00001794"/>
    </source>
</evidence>
<evidence type="ECO:0000256" key="6">
    <source>
        <dbReference type="ARBA" id="ARBA00023004"/>
    </source>
</evidence>
<organism evidence="10 11">
    <name type="scientific">Cerina litoralis</name>
    <dbReference type="NCBI Taxonomy" id="2874477"/>
    <lineage>
        <taxon>Bacteria</taxon>
        <taxon>Pseudomonadati</taxon>
        <taxon>Bacteroidota</taxon>
        <taxon>Flavobacteriia</taxon>
        <taxon>Flavobacteriales</taxon>
        <taxon>Flavobacteriaceae</taxon>
        <taxon>Cerina</taxon>
    </lineage>
</organism>
<dbReference type="Proteomes" id="UP001200642">
    <property type="component" value="Unassembled WGS sequence"/>
</dbReference>
<dbReference type="AlphaFoldDB" id="A0AAE3EV57"/>
<dbReference type="EC" id="4.2.1.8" evidence="5 9"/>
<comment type="function">
    <text evidence="2 9">Catalyzes the dehydration of D-mannonate.</text>
</comment>
<dbReference type="GO" id="GO:0042840">
    <property type="term" value="P:D-glucuronate catabolic process"/>
    <property type="evidence" value="ECO:0007669"/>
    <property type="project" value="TreeGrafter"/>
</dbReference>
<comment type="catalytic activity">
    <reaction evidence="1 9">
        <text>D-mannonate = 2-dehydro-3-deoxy-D-gluconate + H2O</text>
        <dbReference type="Rhea" id="RHEA:20097"/>
        <dbReference type="ChEBI" id="CHEBI:15377"/>
        <dbReference type="ChEBI" id="CHEBI:17767"/>
        <dbReference type="ChEBI" id="CHEBI:57990"/>
        <dbReference type="EC" id="4.2.1.8"/>
    </reaction>
</comment>
<dbReference type="RefSeq" id="WP_317901393.1">
    <property type="nucleotide sequence ID" value="NZ_JAIRBC010000006.1"/>
</dbReference>
<evidence type="ECO:0000313" key="11">
    <source>
        <dbReference type="Proteomes" id="UP001200642"/>
    </source>
</evidence>
<dbReference type="PANTHER" id="PTHR30387">
    <property type="entry name" value="MANNONATE DEHYDRATASE"/>
    <property type="match status" value="1"/>
</dbReference>
<dbReference type="GO" id="GO:0008927">
    <property type="term" value="F:mannonate dehydratase activity"/>
    <property type="evidence" value="ECO:0007669"/>
    <property type="project" value="UniProtKB-UniRule"/>
</dbReference>
<dbReference type="PIRSF" id="PIRSF016049">
    <property type="entry name" value="Man_dehyd"/>
    <property type="match status" value="1"/>
</dbReference>
<evidence type="ECO:0000256" key="7">
    <source>
        <dbReference type="ARBA" id="ARBA00023211"/>
    </source>
</evidence>
<gene>
    <name evidence="9 10" type="primary">uxuA</name>
    <name evidence="10" type="ORF">K8352_05785</name>
</gene>
<comment type="pathway">
    <text evidence="3 9">Carbohydrate metabolism; pentose and glucuronate interconversion.</text>
</comment>
<evidence type="ECO:0000256" key="2">
    <source>
        <dbReference type="ARBA" id="ARBA00002713"/>
    </source>
</evidence>
<accession>A0AAE3EV57</accession>
<dbReference type="NCBIfam" id="TIGR00695">
    <property type="entry name" value="uxuA"/>
    <property type="match status" value="1"/>
</dbReference>
<keyword evidence="6 9" id="KW-0408">Iron</keyword>
<evidence type="ECO:0000313" key="10">
    <source>
        <dbReference type="EMBL" id="MCG2460251.1"/>
    </source>
</evidence>
<evidence type="ECO:0000256" key="8">
    <source>
        <dbReference type="ARBA" id="ARBA00023239"/>
    </source>
</evidence>
<name>A0AAE3EV57_9FLAO</name>